<reference evidence="2 3" key="1">
    <citation type="journal article" date="2018" name="Sci. Rep.">
        <title>Genomic signatures of local adaptation to the degree of environmental predictability in rotifers.</title>
        <authorList>
            <person name="Franch-Gras L."/>
            <person name="Hahn C."/>
            <person name="Garcia-Roger E.M."/>
            <person name="Carmona M.J."/>
            <person name="Serra M."/>
            <person name="Gomez A."/>
        </authorList>
    </citation>
    <scope>NUCLEOTIDE SEQUENCE [LARGE SCALE GENOMIC DNA]</scope>
    <source>
        <strain evidence="2">HYR1</strain>
    </source>
</reference>
<evidence type="ECO:0000313" key="2">
    <source>
        <dbReference type="EMBL" id="RNA14355.1"/>
    </source>
</evidence>
<dbReference type="Proteomes" id="UP000276133">
    <property type="component" value="Unassembled WGS sequence"/>
</dbReference>
<gene>
    <name evidence="2" type="ORF">BpHYR1_035966</name>
</gene>
<organism evidence="2 3">
    <name type="scientific">Brachionus plicatilis</name>
    <name type="common">Marine rotifer</name>
    <name type="synonym">Brachionus muelleri</name>
    <dbReference type="NCBI Taxonomy" id="10195"/>
    <lineage>
        <taxon>Eukaryota</taxon>
        <taxon>Metazoa</taxon>
        <taxon>Spiralia</taxon>
        <taxon>Gnathifera</taxon>
        <taxon>Rotifera</taxon>
        <taxon>Eurotatoria</taxon>
        <taxon>Monogononta</taxon>
        <taxon>Pseudotrocha</taxon>
        <taxon>Ploima</taxon>
        <taxon>Brachionidae</taxon>
        <taxon>Brachionus</taxon>
    </lineage>
</organism>
<protein>
    <submittedName>
        <fullName evidence="2">Uncharacterized protein</fullName>
    </submittedName>
</protein>
<proteinExistence type="predicted"/>
<dbReference type="AlphaFoldDB" id="A0A3M7QTR6"/>
<sequence>MKTKVEDALSKVTKTHRDQLLNEARCRYAMHEIIKNWSLDRNPVTDEHPFLHTIQTIKIATKERFKQTISLFEIKVQLNAMEIVSMQLQLEQQELHLPTHHWSVLKIEDDSFENELENGNKKNCQSDEEFNPNSENSNKHIKDKNLNIKSNSREINRFF</sequence>
<feature type="region of interest" description="Disordered" evidence="1">
    <location>
        <begin position="116"/>
        <end position="140"/>
    </location>
</feature>
<accession>A0A3M7QTR6</accession>
<dbReference type="EMBL" id="REGN01005207">
    <property type="protein sequence ID" value="RNA14355.1"/>
    <property type="molecule type" value="Genomic_DNA"/>
</dbReference>
<evidence type="ECO:0000256" key="1">
    <source>
        <dbReference type="SAM" id="MobiDB-lite"/>
    </source>
</evidence>
<keyword evidence="3" id="KW-1185">Reference proteome</keyword>
<evidence type="ECO:0000313" key="3">
    <source>
        <dbReference type="Proteomes" id="UP000276133"/>
    </source>
</evidence>
<comment type="caution">
    <text evidence="2">The sequence shown here is derived from an EMBL/GenBank/DDBJ whole genome shotgun (WGS) entry which is preliminary data.</text>
</comment>
<name>A0A3M7QTR6_BRAPC</name>